<protein>
    <submittedName>
        <fullName evidence="1">Uncharacterized protein</fullName>
    </submittedName>
</protein>
<reference evidence="1 2" key="1">
    <citation type="journal article" date="2019" name="Int. J. Syst. Evol. Microbiol.">
        <title>The Global Catalogue of Microorganisms (GCM) 10K type strain sequencing project: providing services to taxonomists for standard genome sequencing and annotation.</title>
        <authorList>
            <consortium name="The Broad Institute Genomics Platform"/>
            <consortium name="The Broad Institute Genome Sequencing Center for Infectious Disease"/>
            <person name="Wu L."/>
            <person name="Ma J."/>
        </authorList>
    </citation>
    <scope>NUCLEOTIDE SEQUENCE [LARGE SCALE GENOMIC DNA]</scope>
    <source>
        <strain evidence="1 2">CGMCC 1.12563</strain>
    </source>
</reference>
<organism evidence="1 2">
    <name type="scientific">Halomarina rubra</name>
    <dbReference type="NCBI Taxonomy" id="2071873"/>
    <lineage>
        <taxon>Archaea</taxon>
        <taxon>Methanobacteriati</taxon>
        <taxon>Methanobacteriota</taxon>
        <taxon>Stenosarchaea group</taxon>
        <taxon>Halobacteria</taxon>
        <taxon>Halobacteriales</taxon>
        <taxon>Natronomonadaceae</taxon>
        <taxon>Halomarina</taxon>
    </lineage>
</organism>
<sequence>MGDLTPIAFDIETSGLDPGAVVTVAGLALPLGSWLALNTTGRDADADRLEADLEHASGSNVRVAVYHDEADLLRGLDAFTDEHLNGDRHYLTAYNGETWRGGFDLPFVRSACVRRDVDWPFPDMAFADTMTLVDRFHTGDVGDLVGVYDALVDGEHCDPFDDSDSAVAAHEQGEWLDLLSHNLADIERTRELALLAGRFVAKSDFRMKNLSPPDR</sequence>
<dbReference type="SUPFAM" id="SSF53098">
    <property type="entry name" value="Ribonuclease H-like"/>
    <property type="match status" value="1"/>
</dbReference>
<dbReference type="Gene3D" id="3.30.420.10">
    <property type="entry name" value="Ribonuclease H-like superfamily/Ribonuclease H"/>
    <property type="match status" value="1"/>
</dbReference>
<keyword evidence="2" id="KW-1185">Reference proteome</keyword>
<accession>A0ABD6B0X8</accession>
<dbReference type="RefSeq" id="WP_250875736.1">
    <property type="nucleotide sequence ID" value="NZ_JALXFV010000011.1"/>
</dbReference>
<comment type="caution">
    <text evidence="1">The sequence shown here is derived from an EMBL/GenBank/DDBJ whole genome shotgun (WGS) entry which is preliminary data.</text>
</comment>
<dbReference type="Proteomes" id="UP001597187">
    <property type="component" value="Unassembled WGS sequence"/>
</dbReference>
<evidence type="ECO:0000313" key="1">
    <source>
        <dbReference type="EMBL" id="MFD1515813.1"/>
    </source>
</evidence>
<proteinExistence type="predicted"/>
<evidence type="ECO:0000313" key="2">
    <source>
        <dbReference type="Proteomes" id="UP001597187"/>
    </source>
</evidence>
<dbReference type="InterPro" id="IPR036397">
    <property type="entry name" value="RNaseH_sf"/>
</dbReference>
<gene>
    <name evidence="1" type="ORF">ACFSBT_21235</name>
</gene>
<dbReference type="EMBL" id="JBHUDC010000011">
    <property type="protein sequence ID" value="MFD1515813.1"/>
    <property type="molecule type" value="Genomic_DNA"/>
</dbReference>
<dbReference type="AlphaFoldDB" id="A0ABD6B0X8"/>
<dbReference type="InterPro" id="IPR012337">
    <property type="entry name" value="RNaseH-like_sf"/>
</dbReference>
<name>A0ABD6B0X8_9EURY</name>